<dbReference type="InterPro" id="IPR036383">
    <property type="entry name" value="TSP1_rpt_sf"/>
</dbReference>
<keyword evidence="1" id="KW-0677">Repeat</keyword>
<dbReference type="SUPFAM" id="SSF82895">
    <property type="entry name" value="TSP-1 type 1 repeat"/>
    <property type="match status" value="2"/>
</dbReference>
<protein>
    <submittedName>
        <fullName evidence="3">Hemicentin-1</fullName>
    </submittedName>
</protein>
<dbReference type="PROSITE" id="PS50092">
    <property type="entry name" value="TSP1"/>
    <property type="match status" value="2"/>
</dbReference>
<dbReference type="FunFam" id="2.20.100.10:FF:000080">
    <property type="entry name" value="SCO-spondin"/>
    <property type="match status" value="1"/>
</dbReference>
<organism evidence="3 4">
    <name type="scientific">Acropora cervicornis</name>
    <name type="common">Staghorn coral</name>
    <dbReference type="NCBI Taxonomy" id="6130"/>
    <lineage>
        <taxon>Eukaryota</taxon>
        <taxon>Metazoa</taxon>
        <taxon>Cnidaria</taxon>
        <taxon>Anthozoa</taxon>
        <taxon>Hexacorallia</taxon>
        <taxon>Scleractinia</taxon>
        <taxon>Astrocoeniina</taxon>
        <taxon>Acroporidae</taxon>
        <taxon>Acropora</taxon>
    </lineage>
</organism>
<comment type="caution">
    <text evidence="3">The sequence shown here is derived from an EMBL/GenBank/DDBJ whole genome shotgun (WGS) entry which is preliminary data.</text>
</comment>
<dbReference type="InterPro" id="IPR052065">
    <property type="entry name" value="Compl_asym_regulator"/>
</dbReference>
<reference evidence="3" key="1">
    <citation type="journal article" date="2023" name="G3 (Bethesda)">
        <title>Whole genome assembly and annotation of the endangered Caribbean coral Acropora cervicornis.</title>
        <authorList>
            <person name="Selwyn J.D."/>
            <person name="Vollmer S.V."/>
        </authorList>
    </citation>
    <scope>NUCLEOTIDE SEQUENCE</scope>
    <source>
        <strain evidence="3">K2</strain>
    </source>
</reference>
<keyword evidence="4" id="KW-1185">Reference proteome</keyword>
<dbReference type="EMBL" id="JARQWQ010000010">
    <property type="protein sequence ID" value="KAK2569224.1"/>
    <property type="molecule type" value="Genomic_DNA"/>
</dbReference>
<dbReference type="PANTHER" id="PTHR22906">
    <property type="entry name" value="PROPERDIN"/>
    <property type="match status" value="1"/>
</dbReference>
<evidence type="ECO:0000313" key="4">
    <source>
        <dbReference type="Proteomes" id="UP001249851"/>
    </source>
</evidence>
<dbReference type="FunFam" id="2.20.100.10:FF:000001">
    <property type="entry name" value="semaphorin-5A isoform X1"/>
    <property type="match status" value="1"/>
</dbReference>
<evidence type="ECO:0000256" key="1">
    <source>
        <dbReference type="ARBA" id="ARBA00022737"/>
    </source>
</evidence>
<dbReference type="InterPro" id="IPR000884">
    <property type="entry name" value="TSP1_rpt"/>
</dbReference>
<gene>
    <name evidence="3" type="ORF">P5673_006126</name>
</gene>
<sequence>MAERTVRALHHQLRQKIAILICVQLMVVIRLGKRTEHVQSLVVVERKLDEGLAPIHPLLPEEKTAASIQTRECNNQKCPVDGGYTEWGDWSDCSFSYGGGQRLRSRKCTSPVPSNGGKDCSRLGPAITIEECNKQGCPVDGGYGPWGNWGDCSVSCGKNKGVRSRKRLCNNPAPVNGGKDCIVLNKNHIQTSSCTGPQDMSSKFNISSCHSYYLLNMPEWTKSGAYGAPVPLHVAEEVKQEHEAVITQSLQAAEKNAWVKKKKLANATPLNVGVTEWKPIGCFKITVRALDVLLKKVGSKPSIASRYSACKAAADETGATLISLDDKRCWTSQDPNVSYSKYGSSSQCKENKGKVGNGLAEYGTVSVYQMDEEEIILVSGFFVAQAHSIYHCFGSGISLIAFFFKLGTWVSKGCYVIMSPERALGKSIDNNVEKIQRNDNIFDYCVKKAEIFGYKIFGADNKNCWVGDDAENTYDNFGGSSKCSISKSSYGSGTALYADMFVYHYEE</sequence>
<accession>A0AAD9VCG1</accession>
<dbReference type="PANTHER" id="PTHR22906:SF21">
    <property type="entry name" value="SEMA DOMAIN-CONTAINING PROTEIN"/>
    <property type="match status" value="1"/>
</dbReference>
<dbReference type="SMART" id="SM00209">
    <property type="entry name" value="TSP1"/>
    <property type="match status" value="2"/>
</dbReference>
<dbReference type="Gene3D" id="2.20.100.10">
    <property type="entry name" value="Thrombospondin type-1 (TSP1) repeat"/>
    <property type="match status" value="2"/>
</dbReference>
<name>A0AAD9VCG1_ACRCE</name>
<evidence type="ECO:0000313" key="3">
    <source>
        <dbReference type="EMBL" id="KAK2569224.1"/>
    </source>
</evidence>
<keyword evidence="2" id="KW-1015">Disulfide bond</keyword>
<dbReference type="AlphaFoldDB" id="A0AAD9VCG1"/>
<reference evidence="3" key="2">
    <citation type="journal article" date="2023" name="Science">
        <title>Genomic signatures of disease resistance in endangered staghorn corals.</title>
        <authorList>
            <person name="Vollmer S.V."/>
            <person name="Selwyn J.D."/>
            <person name="Despard B.A."/>
            <person name="Roesel C.L."/>
        </authorList>
    </citation>
    <scope>NUCLEOTIDE SEQUENCE</scope>
    <source>
        <strain evidence="3">K2</strain>
    </source>
</reference>
<evidence type="ECO:0000256" key="2">
    <source>
        <dbReference type="ARBA" id="ARBA00023157"/>
    </source>
</evidence>
<dbReference type="Pfam" id="PF00090">
    <property type="entry name" value="TSP_1"/>
    <property type="match status" value="2"/>
</dbReference>
<proteinExistence type="predicted"/>
<dbReference type="Proteomes" id="UP001249851">
    <property type="component" value="Unassembled WGS sequence"/>
</dbReference>